<dbReference type="Proteomes" id="UP000677228">
    <property type="component" value="Unassembled WGS sequence"/>
</dbReference>
<evidence type="ECO:0000313" key="4">
    <source>
        <dbReference type="EMBL" id="CAF3621830.1"/>
    </source>
</evidence>
<keyword evidence="6" id="KW-1185">Reference proteome</keyword>
<gene>
    <name evidence="3" type="ORF">GPM918_LOCUS15453</name>
    <name evidence="2" type="ORF">OVA965_LOCUS6445</name>
    <name evidence="5" type="ORF">SRO942_LOCUS15453</name>
    <name evidence="4" type="ORF">TMI583_LOCUS6441</name>
</gene>
<dbReference type="EMBL" id="CAJOBA010001941">
    <property type="protein sequence ID" value="CAF3621830.1"/>
    <property type="molecule type" value="Genomic_DNA"/>
</dbReference>
<protein>
    <submittedName>
        <fullName evidence="3">Uncharacterized protein</fullName>
    </submittedName>
</protein>
<feature type="compositionally biased region" description="Polar residues" evidence="1">
    <location>
        <begin position="1"/>
        <end position="11"/>
    </location>
</feature>
<feature type="compositionally biased region" description="Polar residues" evidence="1">
    <location>
        <begin position="21"/>
        <end position="51"/>
    </location>
</feature>
<dbReference type="Proteomes" id="UP000663829">
    <property type="component" value="Unassembled WGS sequence"/>
</dbReference>
<dbReference type="EMBL" id="CAJNOQ010003891">
    <property type="protein sequence ID" value="CAF1034509.1"/>
    <property type="molecule type" value="Genomic_DNA"/>
</dbReference>
<sequence length="245" mass="28068">MDTTKSSNPFDSLNHKKSFKHQQQVHQASAFPTSNETNSNIMPKDTINNNNTSRRSLRKKLITQQRITTTQNVEYPVQQQQQQQLLLFKHLSPDTNRKGKDGLHVTNQQGMELKGVGTLGLAKRKQFLQKKDISRSHERYRTNSTEDIMSYKSFRLENNRNNLLLSTTSTTTTTINTTTNSGRNITLNVSNAFLSASNTPSLLDTYTYDTRRLSINQRRTSIVNQRRNSQLRKASFTTSTLDKIL</sequence>
<comment type="caution">
    <text evidence="3">The sequence shown here is derived from an EMBL/GenBank/DDBJ whole genome shotgun (WGS) entry which is preliminary data.</text>
</comment>
<evidence type="ECO:0000313" key="2">
    <source>
        <dbReference type="EMBL" id="CAF0836986.1"/>
    </source>
</evidence>
<reference evidence="3" key="1">
    <citation type="submission" date="2021-02" db="EMBL/GenBank/DDBJ databases">
        <authorList>
            <person name="Nowell W R."/>
        </authorList>
    </citation>
    <scope>NUCLEOTIDE SEQUENCE</scope>
</reference>
<dbReference type="Proteomes" id="UP000682733">
    <property type="component" value="Unassembled WGS sequence"/>
</dbReference>
<accession>A0A814JBF8</accession>
<dbReference type="EMBL" id="CAJOBC010003891">
    <property type="protein sequence ID" value="CAF3805176.1"/>
    <property type="molecule type" value="Genomic_DNA"/>
</dbReference>
<evidence type="ECO:0000313" key="5">
    <source>
        <dbReference type="EMBL" id="CAF3805176.1"/>
    </source>
</evidence>
<dbReference type="AlphaFoldDB" id="A0A814JBF8"/>
<organism evidence="3 6">
    <name type="scientific">Didymodactylos carnosus</name>
    <dbReference type="NCBI Taxonomy" id="1234261"/>
    <lineage>
        <taxon>Eukaryota</taxon>
        <taxon>Metazoa</taxon>
        <taxon>Spiralia</taxon>
        <taxon>Gnathifera</taxon>
        <taxon>Rotifera</taxon>
        <taxon>Eurotatoria</taxon>
        <taxon>Bdelloidea</taxon>
        <taxon>Philodinida</taxon>
        <taxon>Philodinidae</taxon>
        <taxon>Didymodactylos</taxon>
    </lineage>
</organism>
<dbReference type="EMBL" id="CAJNOK010001941">
    <property type="protein sequence ID" value="CAF0836986.1"/>
    <property type="molecule type" value="Genomic_DNA"/>
</dbReference>
<dbReference type="Proteomes" id="UP000681722">
    <property type="component" value="Unassembled WGS sequence"/>
</dbReference>
<evidence type="ECO:0000256" key="1">
    <source>
        <dbReference type="SAM" id="MobiDB-lite"/>
    </source>
</evidence>
<name>A0A814JBF8_9BILA</name>
<dbReference type="OrthoDB" id="10056919at2759"/>
<evidence type="ECO:0000313" key="6">
    <source>
        <dbReference type="Proteomes" id="UP000663829"/>
    </source>
</evidence>
<proteinExistence type="predicted"/>
<evidence type="ECO:0000313" key="3">
    <source>
        <dbReference type="EMBL" id="CAF1034509.1"/>
    </source>
</evidence>
<feature type="region of interest" description="Disordered" evidence="1">
    <location>
        <begin position="1"/>
        <end position="51"/>
    </location>
</feature>